<evidence type="ECO:0000259" key="7">
    <source>
        <dbReference type="PROSITE" id="PS50103"/>
    </source>
</evidence>
<dbReference type="GO" id="GO:0089701">
    <property type="term" value="C:U2AF complex"/>
    <property type="evidence" value="ECO:0007669"/>
    <property type="project" value="InterPro"/>
</dbReference>
<dbReference type="SUPFAM" id="SSF90229">
    <property type="entry name" value="CCCH zinc finger"/>
    <property type="match status" value="1"/>
</dbReference>
<dbReference type="GO" id="GO:0000398">
    <property type="term" value="P:mRNA splicing, via spliceosome"/>
    <property type="evidence" value="ECO:0007669"/>
    <property type="project" value="InterPro"/>
</dbReference>
<gene>
    <name evidence="8" type="ORF">GWI33_020278</name>
</gene>
<evidence type="ECO:0000256" key="1">
    <source>
        <dbReference type="ARBA" id="ARBA00022723"/>
    </source>
</evidence>
<keyword evidence="4 5" id="KW-0862">Zinc</keyword>
<keyword evidence="1 5" id="KW-0479">Metal-binding</keyword>
<feature type="zinc finger region" description="C3H1-type" evidence="5">
    <location>
        <begin position="97"/>
        <end position="124"/>
    </location>
</feature>
<proteinExistence type="predicted"/>
<protein>
    <recommendedName>
        <fullName evidence="7">C3H1-type domain-containing protein</fullName>
    </recommendedName>
</protein>
<evidence type="ECO:0000313" key="8">
    <source>
        <dbReference type="EMBL" id="KAF7266403.1"/>
    </source>
</evidence>
<dbReference type="EMBL" id="JAACXV010014547">
    <property type="protein sequence ID" value="KAF7266403.1"/>
    <property type="molecule type" value="Genomic_DNA"/>
</dbReference>
<keyword evidence="2" id="KW-0677">Repeat</keyword>
<name>A0A834HRW1_RHYFE</name>
<dbReference type="PRINTS" id="PR01848">
    <property type="entry name" value="U2AUXFACTOR"/>
</dbReference>
<dbReference type="AlphaFoldDB" id="A0A834HRW1"/>
<dbReference type="OrthoDB" id="75923at2759"/>
<dbReference type="Proteomes" id="UP000625711">
    <property type="component" value="Unassembled WGS sequence"/>
</dbReference>
<organism evidence="8 9">
    <name type="scientific">Rhynchophorus ferrugineus</name>
    <name type="common">Red palm weevil</name>
    <name type="synonym">Curculio ferrugineus</name>
    <dbReference type="NCBI Taxonomy" id="354439"/>
    <lineage>
        <taxon>Eukaryota</taxon>
        <taxon>Metazoa</taxon>
        <taxon>Ecdysozoa</taxon>
        <taxon>Arthropoda</taxon>
        <taxon>Hexapoda</taxon>
        <taxon>Insecta</taxon>
        <taxon>Pterygota</taxon>
        <taxon>Neoptera</taxon>
        <taxon>Endopterygota</taxon>
        <taxon>Coleoptera</taxon>
        <taxon>Polyphaga</taxon>
        <taxon>Cucujiformia</taxon>
        <taxon>Curculionidae</taxon>
        <taxon>Dryophthorinae</taxon>
        <taxon>Rhynchophorus</taxon>
    </lineage>
</organism>
<feature type="domain" description="C3H1-type" evidence="7">
    <location>
        <begin position="97"/>
        <end position="124"/>
    </location>
</feature>
<feature type="region of interest" description="Disordered" evidence="6">
    <location>
        <begin position="185"/>
        <end position="240"/>
    </location>
</feature>
<evidence type="ECO:0000256" key="2">
    <source>
        <dbReference type="ARBA" id="ARBA00022737"/>
    </source>
</evidence>
<evidence type="ECO:0000256" key="4">
    <source>
        <dbReference type="ARBA" id="ARBA00022833"/>
    </source>
</evidence>
<evidence type="ECO:0000256" key="3">
    <source>
        <dbReference type="ARBA" id="ARBA00022771"/>
    </source>
</evidence>
<evidence type="ECO:0000313" key="9">
    <source>
        <dbReference type="Proteomes" id="UP000625711"/>
    </source>
</evidence>
<dbReference type="GO" id="GO:0008270">
    <property type="term" value="F:zinc ion binding"/>
    <property type="evidence" value="ECO:0007669"/>
    <property type="project" value="UniProtKB-KW"/>
</dbReference>
<evidence type="ECO:0000256" key="6">
    <source>
        <dbReference type="SAM" id="MobiDB-lite"/>
    </source>
</evidence>
<dbReference type="InterPro" id="IPR035979">
    <property type="entry name" value="RBD_domain_sf"/>
</dbReference>
<dbReference type="SUPFAM" id="SSF54928">
    <property type="entry name" value="RNA-binding domain, RBD"/>
    <property type="match status" value="1"/>
</dbReference>
<dbReference type="InterPro" id="IPR012677">
    <property type="entry name" value="Nucleotide-bd_a/b_plait_sf"/>
</dbReference>
<feature type="compositionally biased region" description="Basic residues" evidence="6">
    <location>
        <begin position="199"/>
        <end position="240"/>
    </location>
</feature>
<dbReference type="InterPro" id="IPR009145">
    <property type="entry name" value="U2AF_small"/>
</dbReference>
<keyword evidence="9" id="KW-1185">Reference proteome</keyword>
<dbReference type="InterPro" id="IPR036855">
    <property type="entry name" value="Znf_CCCH_sf"/>
</dbReference>
<dbReference type="PANTHER" id="PTHR12620">
    <property type="entry name" value="U2 SNRNP AUXILIARY FACTOR, SMALL SUBUNIT"/>
    <property type="match status" value="1"/>
</dbReference>
<feature type="compositionally biased region" description="Basic and acidic residues" evidence="6">
    <location>
        <begin position="185"/>
        <end position="198"/>
    </location>
</feature>
<dbReference type="InterPro" id="IPR000571">
    <property type="entry name" value="Znf_CCCH"/>
</dbReference>
<sequence>MSLQTKENEHGSDSNLEFEKEDTYKCYTDFFYDVVSELEKCGKIRNFFACCNHESHLRGNVYIEYNSTRDALVSYHKFNGRWYDGKQLNVYFCNIENWKNAICGLYFRNKCPKGNSCNFLHVFKNPKNLYSNYEDDFYRRSNRTSSRSNKTVQEWDMEIPDRRHLRWSESPERILEKEETLNNIDKSRKYVNDSEVTKSRHREHKEKRRHRPRDRSRSRSRSNHRRKRSSSRRRREFTEP</sequence>
<reference evidence="8" key="1">
    <citation type="submission" date="2020-08" db="EMBL/GenBank/DDBJ databases">
        <title>Genome sequencing and assembly of the red palm weevil Rhynchophorus ferrugineus.</title>
        <authorList>
            <person name="Dias G.B."/>
            <person name="Bergman C.M."/>
            <person name="Manee M."/>
        </authorList>
    </citation>
    <scope>NUCLEOTIDE SEQUENCE</scope>
    <source>
        <strain evidence="8">AA-2017</strain>
        <tissue evidence="8">Whole larva</tissue>
    </source>
</reference>
<dbReference type="PROSITE" id="PS50103">
    <property type="entry name" value="ZF_C3H1"/>
    <property type="match status" value="1"/>
</dbReference>
<dbReference type="Gene3D" id="3.30.70.330">
    <property type="match status" value="1"/>
</dbReference>
<comment type="caution">
    <text evidence="8">The sequence shown here is derived from an EMBL/GenBank/DDBJ whole genome shotgun (WGS) entry which is preliminary data.</text>
</comment>
<evidence type="ECO:0000256" key="5">
    <source>
        <dbReference type="PROSITE-ProRule" id="PRU00723"/>
    </source>
</evidence>
<keyword evidence="3 5" id="KW-0863">Zinc-finger</keyword>
<dbReference type="GO" id="GO:0003723">
    <property type="term" value="F:RNA binding"/>
    <property type="evidence" value="ECO:0007669"/>
    <property type="project" value="InterPro"/>
</dbReference>
<accession>A0A834HRW1</accession>